<name>A0A1I2MHP9_9CLOT</name>
<evidence type="ECO:0000313" key="3">
    <source>
        <dbReference type="Proteomes" id="UP000182135"/>
    </source>
</evidence>
<gene>
    <name evidence="1" type="ORF">DBY38_15095</name>
    <name evidence="2" type="ORF">SAMN04487885_1159</name>
</gene>
<evidence type="ECO:0000313" key="1">
    <source>
        <dbReference type="EMBL" id="PWL51250.1"/>
    </source>
</evidence>
<dbReference type="STRING" id="1529.SAMN04487885_1159"/>
<dbReference type="RefSeq" id="WP_027638922.1">
    <property type="nucleotide sequence ID" value="NZ_CP076620.1"/>
</dbReference>
<dbReference type="EMBL" id="FOOE01000015">
    <property type="protein sequence ID" value="SFF91035.1"/>
    <property type="molecule type" value="Genomic_DNA"/>
</dbReference>
<accession>A0A1I2MHP9</accession>
<dbReference type="Proteomes" id="UP000182135">
    <property type="component" value="Unassembled WGS sequence"/>
</dbReference>
<evidence type="ECO:0000313" key="4">
    <source>
        <dbReference type="Proteomes" id="UP000246114"/>
    </source>
</evidence>
<protein>
    <submittedName>
        <fullName evidence="2">Uncharacterized protein</fullName>
    </submittedName>
</protein>
<reference evidence="1 4" key="2">
    <citation type="submission" date="2018-03" db="EMBL/GenBank/DDBJ databases">
        <title>The uncultured portion of the human microbiome is neutrally assembled.</title>
        <authorList>
            <person name="Jeraldo P."/>
            <person name="Boardman L."/>
            <person name="White B.A."/>
            <person name="Nelson H."/>
            <person name="Goldenfeld N."/>
            <person name="Chia N."/>
        </authorList>
    </citation>
    <scope>NUCLEOTIDE SEQUENCE [LARGE SCALE GENOMIC DNA]</scope>
    <source>
        <strain evidence="1">CIM:MAG 903</strain>
    </source>
</reference>
<dbReference type="OrthoDB" id="1934874at2"/>
<organism evidence="2 3">
    <name type="scientific">Clostridium cadaveris</name>
    <dbReference type="NCBI Taxonomy" id="1529"/>
    <lineage>
        <taxon>Bacteria</taxon>
        <taxon>Bacillati</taxon>
        <taxon>Bacillota</taxon>
        <taxon>Clostridia</taxon>
        <taxon>Eubacteriales</taxon>
        <taxon>Clostridiaceae</taxon>
        <taxon>Clostridium</taxon>
    </lineage>
</organism>
<dbReference type="AlphaFoldDB" id="A0A1I2MHP9"/>
<keyword evidence="3" id="KW-1185">Reference proteome</keyword>
<dbReference type="EMBL" id="QAMZ01000058">
    <property type="protein sequence ID" value="PWL51250.1"/>
    <property type="molecule type" value="Genomic_DNA"/>
</dbReference>
<dbReference type="Proteomes" id="UP000246114">
    <property type="component" value="Unassembled WGS sequence"/>
</dbReference>
<evidence type="ECO:0000313" key="2">
    <source>
        <dbReference type="EMBL" id="SFF91035.1"/>
    </source>
</evidence>
<dbReference type="GeneID" id="90544088"/>
<sequence>MRKFIDNKNELFTQVIDFIKENRTAFLSKTISIQYDMDIEKVDDLEEYYDENSAKSIGIKAFNKLYEDFLCKKDRF</sequence>
<proteinExistence type="predicted"/>
<reference evidence="2 3" key="1">
    <citation type="submission" date="2016-10" db="EMBL/GenBank/DDBJ databases">
        <authorList>
            <person name="de Groot N.N."/>
        </authorList>
    </citation>
    <scope>NUCLEOTIDE SEQUENCE [LARGE SCALE GENOMIC DNA]</scope>
    <source>
        <strain evidence="2 3">NLAE-zl-G419</strain>
    </source>
</reference>